<evidence type="ECO:0000256" key="1">
    <source>
        <dbReference type="ARBA" id="ARBA00022553"/>
    </source>
</evidence>
<dbReference type="GO" id="GO:0000160">
    <property type="term" value="P:phosphorelay signal transduction system"/>
    <property type="evidence" value="ECO:0007669"/>
    <property type="project" value="InterPro"/>
</dbReference>
<dbReference type="Proteomes" id="UP000005741">
    <property type="component" value="Chromosome"/>
</dbReference>
<dbReference type="EMBL" id="CM001436">
    <property type="protein sequence ID" value="EHQ35394.1"/>
    <property type="molecule type" value="Genomic_DNA"/>
</dbReference>
<dbReference type="InterPro" id="IPR000014">
    <property type="entry name" value="PAS"/>
</dbReference>
<proteinExistence type="predicted"/>
<dbReference type="InterPro" id="IPR050595">
    <property type="entry name" value="Bact_response_regulator"/>
</dbReference>
<dbReference type="SUPFAM" id="SSF52172">
    <property type="entry name" value="CheY-like"/>
    <property type="match status" value="1"/>
</dbReference>
<dbReference type="SMART" id="SM00448">
    <property type="entry name" value="REC"/>
    <property type="match status" value="1"/>
</dbReference>
<dbReference type="InParanoid" id="H1Z1S7"/>
<dbReference type="Pfam" id="PF00072">
    <property type="entry name" value="Response_reg"/>
    <property type="match status" value="1"/>
</dbReference>
<evidence type="ECO:0000256" key="2">
    <source>
        <dbReference type="PROSITE-ProRule" id="PRU00169"/>
    </source>
</evidence>
<evidence type="ECO:0000313" key="5">
    <source>
        <dbReference type="EMBL" id="EHQ35394.1"/>
    </source>
</evidence>
<keyword evidence="1 2" id="KW-0597">Phosphoprotein</keyword>
<dbReference type="NCBIfam" id="TIGR00229">
    <property type="entry name" value="sensory_box"/>
    <property type="match status" value="1"/>
</dbReference>
<dbReference type="PANTHER" id="PTHR44591:SF3">
    <property type="entry name" value="RESPONSE REGULATORY DOMAIN-CONTAINING PROTEIN"/>
    <property type="match status" value="1"/>
</dbReference>
<sequence length="262" mass="29595">MIFLVVSSVDEEEIPAYRVLIVEDEIIVALSLERSLGSFGYDVVALATKGSDAIRIAEELMPDIALIDINLEDEIDGIDVAERLREIGDIPFVYLTSYSGDEILKRAIGTRPYGYLTKPARPREIYTTIETVLHKHKAVKAEKERLDSEEKYRKIFNNISIPLLIFSAENDDCGRIIEVNRSFCRIAGRNPEELAGGEVDEVLKFAGEDLKNHLISGAACRYLNKDISASVNGDESDKDYYISVKEIDNKKSLYCIFFEEER</sequence>
<reference evidence="5 6" key="1">
    <citation type="submission" date="2011-10" db="EMBL/GenBank/DDBJ databases">
        <title>The Improved High-Quality Draft genome of Methanoplanus limicola DSM 2279.</title>
        <authorList>
            <consortium name="US DOE Joint Genome Institute (JGI-PGF)"/>
            <person name="Lucas S."/>
            <person name="Copeland A."/>
            <person name="Lapidus A."/>
            <person name="Glavina del Rio T."/>
            <person name="Dalin E."/>
            <person name="Tice H."/>
            <person name="Bruce D."/>
            <person name="Goodwin L."/>
            <person name="Pitluck S."/>
            <person name="Peters L."/>
            <person name="Mikhailova N."/>
            <person name="Lu M."/>
            <person name="Kyrpides N."/>
            <person name="Mavromatis K."/>
            <person name="Ivanova N."/>
            <person name="Markowitz V."/>
            <person name="Cheng J.-F."/>
            <person name="Hugenholtz P."/>
            <person name="Woyke T."/>
            <person name="Wu D."/>
            <person name="Wirth R."/>
            <person name="Brambilla E.-M."/>
            <person name="Klenk H.-P."/>
            <person name="Eisen J.A."/>
        </authorList>
    </citation>
    <scope>NUCLEOTIDE SEQUENCE [LARGE SCALE GENOMIC DNA]</scope>
    <source>
        <strain evidence="5 6">DSM 2279</strain>
    </source>
</reference>
<organism evidence="5 6">
    <name type="scientific">Methanoplanus limicola DSM 2279</name>
    <dbReference type="NCBI Taxonomy" id="937775"/>
    <lineage>
        <taxon>Archaea</taxon>
        <taxon>Methanobacteriati</taxon>
        <taxon>Methanobacteriota</taxon>
        <taxon>Stenosarchaea group</taxon>
        <taxon>Methanomicrobia</taxon>
        <taxon>Methanomicrobiales</taxon>
        <taxon>Methanomicrobiaceae</taxon>
        <taxon>Methanoplanus</taxon>
    </lineage>
</organism>
<feature type="domain" description="PAS" evidence="4">
    <location>
        <begin position="148"/>
        <end position="196"/>
    </location>
</feature>
<dbReference type="InterPro" id="IPR011006">
    <property type="entry name" value="CheY-like_superfamily"/>
</dbReference>
<dbReference type="PROSITE" id="PS50112">
    <property type="entry name" value="PAS"/>
    <property type="match status" value="1"/>
</dbReference>
<dbReference type="RefSeq" id="WP_004077147.1">
    <property type="nucleotide sequence ID" value="NZ_CM001436.1"/>
</dbReference>
<dbReference type="AlphaFoldDB" id="H1Z1S7"/>
<protein>
    <submittedName>
        <fullName evidence="5">Putative PAS/PAC sensor protein</fullName>
    </submittedName>
</protein>
<evidence type="ECO:0000259" key="4">
    <source>
        <dbReference type="PROSITE" id="PS50112"/>
    </source>
</evidence>
<name>H1Z1S7_9EURY</name>
<dbReference type="PANTHER" id="PTHR44591">
    <property type="entry name" value="STRESS RESPONSE REGULATOR PROTEIN 1"/>
    <property type="match status" value="1"/>
</dbReference>
<dbReference type="Pfam" id="PF13188">
    <property type="entry name" value="PAS_8"/>
    <property type="match status" value="1"/>
</dbReference>
<gene>
    <name evidence="5" type="ORF">Metlim_1285</name>
</gene>
<dbReference type="InterPro" id="IPR001789">
    <property type="entry name" value="Sig_transdc_resp-reg_receiver"/>
</dbReference>
<dbReference type="OrthoDB" id="2830at2157"/>
<accession>H1Z1S7</accession>
<dbReference type="PROSITE" id="PS50110">
    <property type="entry name" value="RESPONSE_REGULATORY"/>
    <property type="match status" value="1"/>
</dbReference>
<dbReference type="InterPro" id="IPR035965">
    <property type="entry name" value="PAS-like_dom_sf"/>
</dbReference>
<feature type="domain" description="Response regulatory" evidence="3">
    <location>
        <begin position="18"/>
        <end position="133"/>
    </location>
</feature>
<feature type="modified residue" description="4-aspartylphosphate" evidence="2">
    <location>
        <position position="68"/>
    </location>
</feature>
<evidence type="ECO:0000259" key="3">
    <source>
        <dbReference type="PROSITE" id="PS50110"/>
    </source>
</evidence>
<dbReference type="Gene3D" id="3.40.50.2300">
    <property type="match status" value="1"/>
</dbReference>
<dbReference type="STRING" id="937775.Metlim_1285"/>
<dbReference type="HOGENOM" id="CLU_000445_14_0_2"/>
<evidence type="ECO:0000313" key="6">
    <source>
        <dbReference type="Proteomes" id="UP000005741"/>
    </source>
</evidence>
<dbReference type="SUPFAM" id="SSF55785">
    <property type="entry name" value="PYP-like sensor domain (PAS domain)"/>
    <property type="match status" value="1"/>
</dbReference>
<dbReference type="CDD" id="cd17534">
    <property type="entry name" value="REC_DC-like"/>
    <property type="match status" value="1"/>
</dbReference>
<keyword evidence="6" id="KW-1185">Reference proteome</keyword>
<dbReference type="Gene3D" id="3.30.450.20">
    <property type="entry name" value="PAS domain"/>
    <property type="match status" value="1"/>
</dbReference>